<evidence type="ECO:0000313" key="8">
    <source>
        <dbReference type="EMBL" id="AWX98634.1"/>
    </source>
</evidence>
<dbReference type="Proteomes" id="UP000249898">
    <property type="component" value="Chromosome"/>
</dbReference>
<dbReference type="RefSeq" id="WP_112134787.1">
    <property type="nucleotide sequence ID" value="NZ_CP016181.1"/>
</dbReference>
<name>A0A2Z4PMH2_9GAMM</name>
<proteinExistence type="inferred from homology"/>
<evidence type="ECO:0000313" key="9">
    <source>
        <dbReference type="Proteomes" id="UP000249898"/>
    </source>
</evidence>
<evidence type="ECO:0000256" key="4">
    <source>
        <dbReference type="ARBA" id="ARBA00022833"/>
    </source>
</evidence>
<keyword evidence="4" id="KW-0862">Zinc</keyword>
<protein>
    <recommendedName>
        <fullName evidence="7">MPN domain-containing protein</fullName>
    </recommendedName>
</protein>
<dbReference type="InterPro" id="IPR037518">
    <property type="entry name" value="MPN"/>
</dbReference>
<dbReference type="InterPro" id="IPR001405">
    <property type="entry name" value="UPF0758"/>
</dbReference>
<organism evidence="8 9">
    <name type="scientific">Marinomonas primoryensis</name>
    <dbReference type="NCBI Taxonomy" id="178399"/>
    <lineage>
        <taxon>Bacteria</taxon>
        <taxon>Pseudomonadati</taxon>
        <taxon>Pseudomonadota</taxon>
        <taxon>Gammaproteobacteria</taxon>
        <taxon>Oceanospirillales</taxon>
        <taxon>Oceanospirillaceae</taxon>
        <taxon>Marinomonas</taxon>
    </lineage>
</organism>
<dbReference type="AlphaFoldDB" id="A0A2Z4PMH2"/>
<gene>
    <name evidence="8" type="ORF">A8139_00495</name>
</gene>
<sequence length="224" mass="25002">MSIKHWPEQERPREKLIHQGAGALSDSELLAIFLRTGTQGVSAVELARQILSQFGGLRSLMSASREEFCKGFGLGDAKYTQLQAVLEMSKRHLQEQLMRETVFTSAEHVRTYLSSQLRHSHREVFAVLFLDTQHRLIRYEELFMGTIDAAAVYPREVVKAALQYNAAAVILAHNHPSGVAEPSQADISITDKIKRALDLVDVRLLDHFVVGDGTPVSLAERGLL</sequence>
<keyword evidence="5" id="KW-0482">Metalloprotease</keyword>
<keyword evidence="3" id="KW-0378">Hydrolase</keyword>
<dbReference type="PANTHER" id="PTHR30471:SF3">
    <property type="entry name" value="UPF0758 PROTEIN YEES-RELATED"/>
    <property type="match status" value="1"/>
</dbReference>
<evidence type="ECO:0000256" key="3">
    <source>
        <dbReference type="ARBA" id="ARBA00022801"/>
    </source>
</evidence>
<dbReference type="SUPFAM" id="SSF47781">
    <property type="entry name" value="RuvA domain 2-like"/>
    <property type="match status" value="1"/>
</dbReference>
<dbReference type="GO" id="GO:0006508">
    <property type="term" value="P:proteolysis"/>
    <property type="evidence" value="ECO:0007669"/>
    <property type="project" value="UniProtKB-KW"/>
</dbReference>
<dbReference type="CDD" id="cd08071">
    <property type="entry name" value="MPN_DUF2466"/>
    <property type="match status" value="1"/>
</dbReference>
<comment type="similarity">
    <text evidence="6">Belongs to the UPF0758 family.</text>
</comment>
<dbReference type="NCBIfam" id="NF000642">
    <property type="entry name" value="PRK00024.1"/>
    <property type="match status" value="1"/>
</dbReference>
<evidence type="ECO:0000259" key="7">
    <source>
        <dbReference type="PROSITE" id="PS50249"/>
    </source>
</evidence>
<evidence type="ECO:0000256" key="5">
    <source>
        <dbReference type="ARBA" id="ARBA00023049"/>
    </source>
</evidence>
<evidence type="ECO:0000256" key="2">
    <source>
        <dbReference type="ARBA" id="ARBA00022723"/>
    </source>
</evidence>
<dbReference type="PANTHER" id="PTHR30471">
    <property type="entry name" value="DNA REPAIR PROTEIN RADC"/>
    <property type="match status" value="1"/>
</dbReference>
<dbReference type="PROSITE" id="PS01302">
    <property type="entry name" value="UPF0758"/>
    <property type="match status" value="1"/>
</dbReference>
<dbReference type="NCBIfam" id="TIGR00608">
    <property type="entry name" value="radc"/>
    <property type="match status" value="1"/>
</dbReference>
<feature type="domain" description="MPN" evidence="7">
    <location>
        <begin position="102"/>
        <end position="224"/>
    </location>
</feature>
<reference evidence="8 9" key="1">
    <citation type="submission" date="2016-06" db="EMBL/GenBank/DDBJ databases">
        <title>The sequenced genome of the ice-adhering bacterium Marinomonas primoryensis, from Antarctica.</title>
        <authorList>
            <person name="Graham L."/>
            <person name="Vance T.D.R."/>
            <person name="Davies P.L."/>
        </authorList>
    </citation>
    <scope>NUCLEOTIDE SEQUENCE [LARGE SCALE GENOMIC DNA]</scope>
    <source>
        <strain evidence="8 9">AceL</strain>
    </source>
</reference>
<dbReference type="EMBL" id="CP016181">
    <property type="protein sequence ID" value="AWX98634.1"/>
    <property type="molecule type" value="Genomic_DNA"/>
</dbReference>
<dbReference type="PROSITE" id="PS50249">
    <property type="entry name" value="MPN"/>
    <property type="match status" value="1"/>
</dbReference>
<dbReference type="Pfam" id="PF04002">
    <property type="entry name" value="RadC"/>
    <property type="match status" value="1"/>
</dbReference>
<dbReference type="GO" id="GO:0046872">
    <property type="term" value="F:metal ion binding"/>
    <property type="evidence" value="ECO:0007669"/>
    <property type="project" value="UniProtKB-KW"/>
</dbReference>
<dbReference type="InterPro" id="IPR010994">
    <property type="entry name" value="RuvA_2-like"/>
</dbReference>
<dbReference type="InterPro" id="IPR025657">
    <property type="entry name" value="RadC_JAB"/>
</dbReference>
<dbReference type="InterPro" id="IPR020891">
    <property type="entry name" value="UPF0758_CS"/>
</dbReference>
<dbReference type="SUPFAM" id="SSF102712">
    <property type="entry name" value="JAB1/MPN domain"/>
    <property type="match status" value="1"/>
</dbReference>
<dbReference type="InterPro" id="IPR046778">
    <property type="entry name" value="UPF0758_N"/>
</dbReference>
<accession>A0A2Z4PMH2</accession>
<evidence type="ECO:0000256" key="1">
    <source>
        <dbReference type="ARBA" id="ARBA00022670"/>
    </source>
</evidence>
<evidence type="ECO:0000256" key="6">
    <source>
        <dbReference type="RuleBase" id="RU003797"/>
    </source>
</evidence>
<dbReference type="Gene3D" id="3.40.140.10">
    <property type="entry name" value="Cytidine Deaminase, domain 2"/>
    <property type="match status" value="1"/>
</dbReference>
<dbReference type="GO" id="GO:0008237">
    <property type="term" value="F:metallopeptidase activity"/>
    <property type="evidence" value="ECO:0007669"/>
    <property type="project" value="UniProtKB-KW"/>
</dbReference>
<dbReference type="Pfam" id="PF20582">
    <property type="entry name" value="UPF0758_N"/>
    <property type="match status" value="1"/>
</dbReference>
<dbReference type="OrthoDB" id="9804482at2"/>
<keyword evidence="1" id="KW-0645">Protease</keyword>
<keyword evidence="2" id="KW-0479">Metal-binding</keyword>